<feature type="transmembrane region" description="Helical" evidence="7">
    <location>
        <begin position="184"/>
        <end position="202"/>
    </location>
</feature>
<keyword evidence="4 7" id="KW-1133">Transmembrane helix</keyword>
<dbReference type="InterPro" id="IPR049177">
    <property type="entry name" value="MgtC_SapB_SrpB_YhiD_N"/>
</dbReference>
<keyword evidence="3 7" id="KW-0812">Transmembrane</keyword>
<evidence type="ECO:0000256" key="4">
    <source>
        <dbReference type="ARBA" id="ARBA00022989"/>
    </source>
</evidence>
<evidence type="ECO:0000256" key="3">
    <source>
        <dbReference type="ARBA" id="ARBA00022692"/>
    </source>
</evidence>
<dbReference type="Pfam" id="PF02308">
    <property type="entry name" value="MgtC"/>
    <property type="match status" value="1"/>
</dbReference>
<name>A0A5J4Z435_PORPP</name>
<comment type="subcellular location">
    <subcellularLocation>
        <location evidence="1">Cell membrane</location>
        <topology evidence="1">Multi-pass membrane protein</topology>
    </subcellularLocation>
</comment>
<organism evidence="9 10">
    <name type="scientific">Porphyridium purpureum</name>
    <name type="common">Red alga</name>
    <name type="synonym">Porphyridium cruentum</name>
    <dbReference type="NCBI Taxonomy" id="35688"/>
    <lineage>
        <taxon>Eukaryota</taxon>
        <taxon>Rhodophyta</taxon>
        <taxon>Bangiophyceae</taxon>
        <taxon>Porphyridiales</taxon>
        <taxon>Porphyridiaceae</taxon>
        <taxon>Porphyridium</taxon>
    </lineage>
</organism>
<dbReference type="AlphaFoldDB" id="A0A5J4Z435"/>
<comment type="caution">
    <text evidence="9">The sequence shown here is derived from an EMBL/GenBank/DDBJ whole genome shotgun (WGS) entry which is preliminary data.</text>
</comment>
<evidence type="ECO:0000256" key="7">
    <source>
        <dbReference type="SAM" id="Phobius"/>
    </source>
</evidence>
<reference evidence="10" key="1">
    <citation type="journal article" date="2019" name="Nat. Commun.">
        <title>Expansion of phycobilisome linker gene families in mesophilic red algae.</title>
        <authorList>
            <person name="Lee J."/>
            <person name="Kim D."/>
            <person name="Bhattacharya D."/>
            <person name="Yoon H.S."/>
        </authorList>
    </citation>
    <scope>NUCLEOTIDE SEQUENCE [LARGE SCALE GENOMIC DNA]</scope>
    <source>
        <strain evidence="10">CCMP 1328</strain>
    </source>
</reference>
<gene>
    <name evidence="9" type="ORF">FVE85_5308</name>
</gene>
<dbReference type="OrthoDB" id="10052237at2759"/>
<feature type="region of interest" description="Disordered" evidence="6">
    <location>
        <begin position="328"/>
        <end position="373"/>
    </location>
</feature>
<feature type="compositionally biased region" description="Polar residues" evidence="6">
    <location>
        <begin position="328"/>
        <end position="360"/>
    </location>
</feature>
<keyword evidence="2" id="KW-1003">Cell membrane</keyword>
<dbReference type="PANTHER" id="PTHR33778">
    <property type="entry name" value="PROTEIN MGTC"/>
    <property type="match status" value="1"/>
</dbReference>
<proteinExistence type="predicted"/>
<evidence type="ECO:0000313" key="9">
    <source>
        <dbReference type="EMBL" id="KAA8497723.1"/>
    </source>
</evidence>
<feature type="domain" description="MgtC/SapB/SrpB/YhiD N-terminal" evidence="8">
    <location>
        <begin position="103"/>
        <end position="228"/>
    </location>
</feature>
<evidence type="ECO:0000256" key="1">
    <source>
        <dbReference type="ARBA" id="ARBA00004651"/>
    </source>
</evidence>
<evidence type="ECO:0000256" key="5">
    <source>
        <dbReference type="ARBA" id="ARBA00023136"/>
    </source>
</evidence>
<dbReference type="PANTHER" id="PTHR33778:SF1">
    <property type="entry name" value="MAGNESIUM TRANSPORTER YHID-RELATED"/>
    <property type="match status" value="1"/>
</dbReference>
<evidence type="ECO:0000313" key="10">
    <source>
        <dbReference type="Proteomes" id="UP000324585"/>
    </source>
</evidence>
<keyword evidence="10" id="KW-1185">Reference proteome</keyword>
<sequence>MKRFGIWAAAAQTAASAYKNAYFPSDEYPRLNAILYTAMLVAVLVVSLSSLLAPLLVRDCVKTLPEKSSWSNPLYPGDACFFERRNVLLGQSLLEADLMRRMVASVLLAVPIGYERRSPDRSAGIKLMILVSIGSCSFTISSIYSFESSTSGYDTARVAAAIVSGVGFLASAMIYKGGDQASHAVYGLTTAASVWVAAAVGISSGGELYFAGMYTTVLVVIILRFMPRAVEHAHADESEAQKVVESTEELGQEEEKESPRNQRSQEATVNISYRQPRAEPAALGQFPLPSEHAASEPALSSLPTQQLTQAEIDQDLDDFLELQKYTPHTTAVSPRSSRATNAGSAQSSVVNVATGSSISNPKIEKRQPSIAFR</sequence>
<feature type="transmembrane region" description="Helical" evidence="7">
    <location>
        <begin position="208"/>
        <end position="226"/>
    </location>
</feature>
<dbReference type="Proteomes" id="UP000324585">
    <property type="component" value="Unassembled WGS sequence"/>
</dbReference>
<evidence type="ECO:0000256" key="6">
    <source>
        <dbReference type="SAM" id="MobiDB-lite"/>
    </source>
</evidence>
<feature type="compositionally biased region" description="Acidic residues" evidence="6">
    <location>
        <begin position="246"/>
        <end position="256"/>
    </location>
</feature>
<evidence type="ECO:0000256" key="2">
    <source>
        <dbReference type="ARBA" id="ARBA00022475"/>
    </source>
</evidence>
<accession>A0A5J4Z435</accession>
<feature type="region of interest" description="Disordered" evidence="6">
    <location>
        <begin position="236"/>
        <end position="268"/>
    </location>
</feature>
<feature type="transmembrane region" description="Helical" evidence="7">
    <location>
        <begin position="158"/>
        <end position="175"/>
    </location>
</feature>
<protein>
    <submittedName>
        <fullName evidence="9">Putative magnesium transporter YhiD</fullName>
    </submittedName>
</protein>
<dbReference type="InterPro" id="IPR003416">
    <property type="entry name" value="MgtC/SapB/SrpB/YhiD_fam"/>
</dbReference>
<dbReference type="GO" id="GO:0005886">
    <property type="term" value="C:plasma membrane"/>
    <property type="evidence" value="ECO:0007669"/>
    <property type="project" value="UniProtKB-SubCell"/>
</dbReference>
<keyword evidence="5 7" id="KW-0472">Membrane</keyword>
<dbReference type="EMBL" id="VRMN01000001">
    <property type="protein sequence ID" value="KAA8497723.1"/>
    <property type="molecule type" value="Genomic_DNA"/>
</dbReference>
<feature type="transmembrane region" description="Helical" evidence="7">
    <location>
        <begin position="127"/>
        <end position="146"/>
    </location>
</feature>
<evidence type="ECO:0000259" key="8">
    <source>
        <dbReference type="Pfam" id="PF02308"/>
    </source>
</evidence>
<feature type="transmembrane region" description="Helical" evidence="7">
    <location>
        <begin position="33"/>
        <end position="57"/>
    </location>
</feature>
<dbReference type="PRINTS" id="PR01837">
    <property type="entry name" value="MGTCSAPBPROT"/>
</dbReference>